<dbReference type="Gene3D" id="1.10.1040.10">
    <property type="entry name" value="N-(1-d-carboxylethyl)-l-norvaline Dehydrogenase, domain 2"/>
    <property type="match status" value="1"/>
</dbReference>
<dbReference type="SUPFAM" id="SSF48179">
    <property type="entry name" value="6-phosphogluconate dehydrogenase C-terminal domain-like"/>
    <property type="match status" value="1"/>
</dbReference>
<dbReference type="GO" id="GO:0050661">
    <property type="term" value="F:NADP binding"/>
    <property type="evidence" value="ECO:0007669"/>
    <property type="project" value="InterPro"/>
</dbReference>
<dbReference type="InterPro" id="IPR008927">
    <property type="entry name" value="6-PGluconate_DH-like_C_sf"/>
</dbReference>
<accession>K5B7B8</accession>
<reference evidence="4 5" key="1">
    <citation type="journal article" date="2012" name="J. Bacteriol.">
        <title>Genome sequence of Mycobacterium hassiacum DSM 44199, a rare source of heat-stable mycobacterial proteins.</title>
        <authorList>
            <person name="Tiago I."/>
            <person name="Maranha A."/>
            <person name="Mendes V."/>
            <person name="Alarico S."/>
            <person name="Moynihan P.J."/>
            <person name="Clarke A.J."/>
            <person name="Macedo-Ribeiro S."/>
            <person name="Pereira P.J."/>
            <person name="Empadinhas N."/>
        </authorList>
    </citation>
    <scope>NUCLEOTIDE SEQUENCE [LARGE SCALE GENOMIC DNA]</scope>
    <source>
        <strain evidence="5">DSM 44199 / CIP 105218 / JCM 12690 / 3849</strain>
    </source>
</reference>
<dbReference type="InterPro" id="IPR036291">
    <property type="entry name" value="NAD(P)-bd_dom_sf"/>
</dbReference>
<evidence type="ECO:0000256" key="2">
    <source>
        <dbReference type="ARBA" id="ARBA00023002"/>
    </source>
</evidence>
<dbReference type="InterPro" id="IPR015815">
    <property type="entry name" value="HIBADH-related"/>
</dbReference>
<evidence type="ECO:0000313" key="5">
    <source>
        <dbReference type="Proteomes" id="UP000006265"/>
    </source>
</evidence>
<dbReference type="OrthoDB" id="3185659at2"/>
<dbReference type="AlphaFoldDB" id="K5B7B8"/>
<evidence type="ECO:0000313" key="4">
    <source>
        <dbReference type="EMBL" id="EKF21673.1"/>
    </source>
</evidence>
<dbReference type="InterPro" id="IPR006115">
    <property type="entry name" value="6PGDH_NADP-bd"/>
</dbReference>
<dbReference type="PANTHER" id="PTHR43060:SF15">
    <property type="entry name" value="3-HYDROXYISOBUTYRATE DEHYDROGENASE-LIKE 1, MITOCHONDRIAL-RELATED"/>
    <property type="match status" value="1"/>
</dbReference>
<dbReference type="SUPFAM" id="SSF51735">
    <property type="entry name" value="NAD(P)-binding Rossmann-fold domains"/>
    <property type="match status" value="1"/>
</dbReference>
<keyword evidence="2" id="KW-0560">Oxidoreductase</keyword>
<organism evidence="4 5">
    <name type="scientific">Mycolicibacterium hassiacum (strain DSM 44199 / CIP 105218 / JCM 12690 / 3849)</name>
    <name type="common">Mycobacterium hassiacum</name>
    <dbReference type="NCBI Taxonomy" id="1122247"/>
    <lineage>
        <taxon>Bacteria</taxon>
        <taxon>Bacillati</taxon>
        <taxon>Actinomycetota</taxon>
        <taxon>Actinomycetes</taxon>
        <taxon>Mycobacteriales</taxon>
        <taxon>Mycobacteriaceae</taxon>
        <taxon>Mycolicibacterium</taxon>
    </lineage>
</organism>
<keyword evidence="3" id="KW-0520">NAD</keyword>
<dbReference type="PANTHER" id="PTHR43060">
    <property type="entry name" value="3-HYDROXYISOBUTYRATE DEHYDROGENASE-LIKE 1, MITOCHONDRIAL-RELATED"/>
    <property type="match status" value="1"/>
</dbReference>
<dbReference type="STRING" id="1122247.GCA_000379865_00379"/>
<evidence type="ECO:0000256" key="3">
    <source>
        <dbReference type="ARBA" id="ARBA00023027"/>
    </source>
</evidence>
<gene>
    <name evidence="4" type="ORF">C731_4412</name>
</gene>
<dbReference type="eggNOG" id="COG2084">
    <property type="taxonomic scope" value="Bacteria"/>
</dbReference>
<dbReference type="InterPro" id="IPR029154">
    <property type="entry name" value="HIBADH-like_NADP-bd"/>
</dbReference>
<comment type="caution">
    <text evidence="4">The sequence shown here is derived from an EMBL/GenBank/DDBJ whole genome shotgun (WGS) entry which is preliminary data.</text>
</comment>
<dbReference type="Pfam" id="PF03446">
    <property type="entry name" value="NAD_binding_2"/>
    <property type="match status" value="1"/>
</dbReference>
<name>K5B7B8_MYCHD</name>
<dbReference type="GO" id="GO:0016491">
    <property type="term" value="F:oxidoreductase activity"/>
    <property type="evidence" value="ECO:0007669"/>
    <property type="project" value="UniProtKB-KW"/>
</dbReference>
<dbReference type="Pfam" id="PF14833">
    <property type="entry name" value="NAD_binding_11"/>
    <property type="match status" value="1"/>
</dbReference>
<evidence type="ECO:0000256" key="1">
    <source>
        <dbReference type="ARBA" id="ARBA00009080"/>
    </source>
</evidence>
<dbReference type="RefSeq" id="WP_005631651.1">
    <property type="nucleotide sequence ID" value="NZ_AMRA01000123.1"/>
</dbReference>
<keyword evidence="5" id="KW-1185">Reference proteome</keyword>
<dbReference type="EMBL" id="AMRA01000123">
    <property type="protein sequence ID" value="EKF21673.1"/>
    <property type="molecule type" value="Genomic_DNA"/>
</dbReference>
<dbReference type="PIRSF" id="PIRSF000103">
    <property type="entry name" value="HIBADH"/>
    <property type="match status" value="1"/>
</dbReference>
<sequence>MSAAVGFIGPGQMGEPMVHRLLGAGHRVTVYARRDEVRNRLTAAGATVVDSAAGVAEDHRIIIVCLFSDDQLREVALGPDGLLAQCAPGTVVLSHTTGSVATLRELASARPEVTVLDAPISGTAEDIANGRLTVLIGGPADAAETAGSVVQAYASTVLHTGELGTALNLKLVNNVLFAANAQLLSAAVALAEDLDIEPEDFLNALAACSADSRVAGHVRGIGGIDNFTELAAPFLRKDVDAAFTAAKDAGTDLGLLYDVIARGPLPLTG</sequence>
<proteinExistence type="inferred from homology"/>
<dbReference type="Proteomes" id="UP000006265">
    <property type="component" value="Unassembled WGS sequence"/>
</dbReference>
<dbReference type="GO" id="GO:0051287">
    <property type="term" value="F:NAD binding"/>
    <property type="evidence" value="ECO:0007669"/>
    <property type="project" value="InterPro"/>
</dbReference>
<dbReference type="Gene3D" id="3.40.50.720">
    <property type="entry name" value="NAD(P)-binding Rossmann-like Domain"/>
    <property type="match status" value="1"/>
</dbReference>
<protein>
    <submittedName>
        <fullName evidence="4">NAD binding domain of 6-phosphogluconate dehydrogenase family protein</fullName>
    </submittedName>
</protein>
<dbReference type="InterPro" id="IPR013328">
    <property type="entry name" value="6PGD_dom2"/>
</dbReference>
<comment type="similarity">
    <text evidence="1">Belongs to the HIBADH-related family.</text>
</comment>
<dbReference type="PATRIC" id="fig|1122247.3.peg.4231"/>